<dbReference type="InterPro" id="IPR009288">
    <property type="entry name" value="AIG2-like_dom"/>
</dbReference>
<dbReference type="PANTHER" id="PTHR12510">
    <property type="entry name" value="TROPONIN C-AKIN-1 PROTEIN"/>
    <property type="match status" value="1"/>
</dbReference>
<feature type="region of interest" description="Disordered" evidence="4">
    <location>
        <begin position="153"/>
        <end position="207"/>
    </location>
</feature>
<gene>
    <name evidence="6" type="primary">HaOG208247</name>
    <name evidence="6" type="ORF">B5X24_HaOG208247</name>
</gene>
<dbReference type="SUPFAM" id="SSF110857">
    <property type="entry name" value="Gamma-glutamyl cyclotransferase-like"/>
    <property type="match status" value="1"/>
</dbReference>
<feature type="domain" description="Gamma-glutamylcyclotransferase AIG2-like" evidence="5">
    <location>
        <begin position="25"/>
        <end position="155"/>
    </location>
</feature>
<evidence type="ECO:0000256" key="2">
    <source>
        <dbReference type="PIRSR" id="PIRSR639126-1"/>
    </source>
</evidence>
<feature type="active site" description="Proton acceptor" evidence="2">
    <location>
        <position position="103"/>
    </location>
</feature>
<evidence type="ECO:0000256" key="3">
    <source>
        <dbReference type="RuleBase" id="RU367036"/>
    </source>
</evidence>
<dbReference type="PANTHER" id="PTHR12510:SF4">
    <property type="entry name" value="GAMMA-GLUTAMYLAMINECYCLOTRANSFERASE"/>
    <property type="match status" value="1"/>
</dbReference>
<dbReference type="AlphaFoldDB" id="A0A2W1BKG4"/>
<protein>
    <recommendedName>
        <fullName evidence="3">Gamma-glutamylcyclotransferase family protein</fullName>
    </recommendedName>
</protein>
<dbReference type="InterPro" id="IPR036568">
    <property type="entry name" value="GGCT-like_sf"/>
</dbReference>
<dbReference type="Proteomes" id="UP000249218">
    <property type="component" value="Unassembled WGS sequence"/>
</dbReference>
<dbReference type="Gene3D" id="3.10.490.10">
    <property type="entry name" value="Gamma-glutamyl cyclotransferase-like"/>
    <property type="match status" value="1"/>
</dbReference>
<feature type="compositionally biased region" description="Basic and acidic residues" evidence="4">
    <location>
        <begin position="194"/>
        <end position="207"/>
    </location>
</feature>
<dbReference type="GO" id="GO:0005829">
    <property type="term" value="C:cytosol"/>
    <property type="evidence" value="ECO:0007669"/>
    <property type="project" value="TreeGrafter"/>
</dbReference>
<dbReference type="Pfam" id="PF06094">
    <property type="entry name" value="GGACT"/>
    <property type="match status" value="1"/>
</dbReference>
<name>A0A2W1BKG4_HELAM</name>
<evidence type="ECO:0000256" key="1">
    <source>
        <dbReference type="ARBA" id="ARBA00008861"/>
    </source>
</evidence>
<evidence type="ECO:0000313" key="6">
    <source>
        <dbReference type="EMBL" id="PZC74175.1"/>
    </source>
</evidence>
<evidence type="ECO:0000313" key="7">
    <source>
        <dbReference type="Proteomes" id="UP000249218"/>
    </source>
</evidence>
<keyword evidence="7" id="KW-1185">Reference proteome</keyword>
<dbReference type="CDD" id="cd06661">
    <property type="entry name" value="GGCT_like"/>
    <property type="match status" value="1"/>
</dbReference>
<dbReference type="InterPro" id="IPR013024">
    <property type="entry name" value="GGCT-like"/>
</dbReference>
<dbReference type="EMBL" id="KZ150065">
    <property type="protein sequence ID" value="PZC74175.1"/>
    <property type="molecule type" value="Genomic_DNA"/>
</dbReference>
<proteinExistence type="inferred from homology"/>
<feature type="compositionally biased region" description="Basic and acidic residues" evidence="4">
    <location>
        <begin position="167"/>
        <end position="185"/>
    </location>
</feature>
<organism evidence="6 7">
    <name type="scientific">Helicoverpa armigera</name>
    <name type="common">Cotton bollworm</name>
    <name type="synonym">Heliothis armigera</name>
    <dbReference type="NCBI Taxonomy" id="29058"/>
    <lineage>
        <taxon>Eukaryota</taxon>
        <taxon>Metazoa</taxon>
        <taxon>Ecdysozoa</taxon>
        <taxon>Arthropoda</taxon>
        <taxon>Hexapoda</taxon>
        <taxon>Insecta</taxon>
        <taxon>Pterygota</taxon>
        <taxon>Neoptera</taxon>
        <taxon>Endopterygota</taxon>
        <taxon>Lepidoptera</taxon>
        <taxon>Glossata</taxon>
        <taxon>Ditrysia</taxon>
        <taxon>Noctuoidea</taxon>
        <taxon>Noctuidae</taxon>
        <taxon>Heliothinae</taxon>
        <taxon>Helicoverpa</taxon>
    </lineage>
</organism>
<sequence length="207" mass="24086">MFTFSLLCAPRAVRLHTIRTIMHKVFVYGTLKRDEPNHYWLTDENNGVGNFLTDGHTKTQYPLIIATKYNIPFLLFSPGDGHLVKGEIYEVDDNMLHKLDMLEDHPNYYVREKDKIVISTQVSEDTETETTVQCWVYFLKNFKPELLDRPHLESYSSKGPHGLPYMDRSKRDPLYNHKSEIKPDIQPEIIKPVDNPDNKKPDTDPAP</sequence>
<evidence type="ECO:0000256" key="4">
    <source>
        <dbReference type="SAM" id="MobiDB-lite"/>
    </source>
</evidence>
<dbReference type="GO" id="GO:0061929">
    <property type="term" value="F:gamma-glutamylaminecyclotransferase activity"/>
    <property type="evidence" value="ECO:0007669"/>
    <property type="project" value="InterPro"/>
</dbReference>
<comment type="similarity">
    <text evidence="1 3">Belongs to the gamma-glutamylcyclotransferase family.</text>
</comment>
<evidence type="ECO:0000259" key="5">
    <source>
        <dbReference type="Pfam" id="PF06094"/>
    </source>
</evidence>
<accession>A0A2W1BKG4</accession>
<dbReference type="InterPro" id="IPR039126">
    <property type="entry name" value="GGACT"/>
</dbReference>
<reference evidence="6 7" key="1">
    <citation type="journal article" date="2017" name="BMC Biol.">
        <title>Genomic innovations, transcriptional plasticity and gene loss underlying the evolution and divergence of two highly polyphagous and invasive Helicoverpa pest species.</title>
        <authorList>
            <person name="Pearce S.L."/>
            <person name="Clarke D.F."/>
            <person name="East P.D."/>
            <person name="Elfekih S."/>
            <person name="Gordon K.H."/>
            <person name="Jermiin L.S."/>
            <person name="McGaughran A."/>
            <person name="Oakeshott J.G."/>
            <person name="Papanikolaou A."/>
            <person name="Perera O.P."/>
            <person name="Rane R.V."/>
            <person name="Richards S."/>
            <person name="Tay W.T."/>
            <person name="Walsh T.K."/>
            <person name="Anderson A."/>
            <person name="Anderson C.J."/>
            <person name="Asgari S."/>
            <person name="Board P.G."/>
            <person name="Bretschneider A."/>
            <person name="Campbell P.M."/>
            <person name="Chertemps T."/>
            <person name="Christeller J.T."/>
            <person name="Coppin C.W."/>
            <person name="Downes S.J."/>
            <person name="Duan G."/>
            <person name="Farnsworth C.A."/>
            <person name="Good R.T."/>
            <person name="Han L.B."/>
            <person name="Han Y.C."/>
            <person name="Hatje K."/>
            <person name="Horne I."/>
            <person name="Huang Y.P."/>
            <person name="Hughes D.S."/>
            <person name="Jacquin-Joly E."/>
            <person name="James W."/>
            <person name="Jhangiani S."/>
            <person name="Kollmar M."/>
            <person name="Kuwar S.S."/>
            <person name="Li S."/>
            <person name="Liu N.Y."/>
            <person name="Maibeche M.T."/>
            <person name="Miller J.R."/>
            <person name="Montagne N."/>
            <person name="Perry T."/>
            <person name="Qu J."/>
            <person name="Song S.V."/>
            <person name="Sutton G.G."/>
            <person name="Vogel H."/>
            <person name="Walenz B.P."/>
            <person name="Xu W."/>
            <person name="Zhang H.J."/>
            <person name="Zou Z."/>
            <person name="Batterham P."/>
            <person name="Edwards O.R."/>
            <person name="Feyereisen R."/>
            <person name="Gibbs R.A."/>
            <person name="Heckel D.G."/>
            <person name="McGrath A."/>
            <person name="Robin C."/>
            <person name="Scherer S.E."/>
            <person name="Worley K.C."/>
            <person name="Wu Y.D."/>
        </authorList>
    </citation>
    <scope>NUCLEOTIDE SEQUENCE [LARGE SCALE GENOMIC DNA]</scope>
    <source>
        <strain evidence="6">Harm_GR_Male_#8</strain>
        <tissue evidence="6">Whole organism</tissue>
    </source>
</reference>
<dbReference type="OrthoDB" id="113620at2759"/>